<accession>A0A1I8J3J6</accession>
<feature type="domain" description="SGNH hydrolase-type esterase" evidence="1">
    <location>
        <begin position="68"/>
        <end position="259"/>
    </location>
</feature>
<protein>
    <submittedName>
        <fullName evidence="3 4">Isoamyl acetate-hydrolyzing esterase 1 homolog</fullName>
    </submittedName>
</protein>
<dbReference type="InterPro" id="IPR045136">
    <property type="entry name" value="Iah1-like"/>
</dbReference>
<evidence type="ECO:0000313" key="3">
    <source>
        <dbReference type="WBParaSite" id="maker-uti_cns_0001159-snap-gene-0.4-mRNA-1"/>
    </source>
</evidence>
<organism evidence="2 4">
    <name type="scientific">Macrostomum lignano</name>
    <dbReference type="NCBI Taxonomy" id="282301"/>
    <lineage>
        <taxon>Eukaryota</taxon>
        <taxon>Metazoa</taxon>
        <taxon>Spiralia</taxon>
        <taxon>Lophotrochozoa</taxon>
        <taxon>Platyhelminthes</taxon>
        <taxon>Rhabditophora</taxon>
        <taxon>Macrostomorpha</taxon>
        <taxon>Macrostomida</taxon>
        <taxon>Macrostomidae</taxon>
        <taxon>Macrostomum</taxon>
    </lineage>
</organism>
<dbReference type="InterPro" id="IPR036514">
    <property type="entry name" value="SGNH_hydro_sf"/>
</dbReference>
<evidence type="ECO:0000313" key="2">
    <source>
        <dbReference type="Proteomes" id="UP000095280"/>
    </source>
</evidence>
<reference evidence="3 4" key="1">
    <citation type="submission" date="2016-11" db="UniProtKB">
        <authorList>
            <consortium name="WormBaseParasite"/>
        </authorList>
    </citation>
    <scope>IDENTIFICATION</scope>
</reference>
<evidence type="ECO:0000259" key="1">
    <source>
        <dbReference type="Pfam" id="PF13472"/>
    </source>
</evidence>
<dbReference type="Proteomes" id="UP000095280">
    <property type="component" value="Unplaced"/>
</dbReference>
<keyword evidence="2" id="KW-1185">Reference proteome</keyword>
<evidence type="ECO:0000313" key="4">
    <source>
        <dbReference type="WBParaSite" id="maker-uti_cns_0045669-snap-gene-1.8-mRNA-1"/>
    </source>
</evidence>
<sequence>SQPAKLSPPRSPIGLAAERRAGQGCKTFTPKLLHGIRDLSKISIKICAACTHGTPVMPLLDRWPTALFIGDSLTEFGFSPDGCWLARVAHGLRRRCDLRVRGFSGYTTRWWRASLPRLLPASCPCGQAGDTAACVVFLGANDSSRGAAKPTLHVPLTEFKDNLGWILRELMLRLSLTPDKLLLISIPPVDEAAYKLDCEASGFPFDKFLADCEPYNRAIRDVAHETGVELVDIFKPIKEHENWQQLFADGIHFNAKGSELVFNCVWPAIERRVSHLPVMLPDFEEAAAAGFDEALASWSQRVGLSTN</sequence>
<dbReference type="PANTHER" id="PTHR14209:SF19">
    <property type="entry name" value="ISOAMYL ACETATE-HYDROLYZING ESTERASE 1 HOMOLOG"/>
    <property type="match status" value="1"/>
</dbReference>
<dbReference type="WBParaSite" id="maker-uti_cns_0001159-snap-gene-0.4-mRNA-1">
    <property type="protein sequence ID" value="maker-uti_cns_0001159-snap-gene-0.4-mRNA-1"/>
    <property type="gene ID" value="maker-uti_cns_0001159-snap-gene-0.4"/>
</dbReference>
<dbReference type="SUPFAM" id="SSF52266">
    <property type="entry name" value="SGNH hydrolase"/>
    <property type="match status" value="1"/>
</dbReference>
<proteinExistence type="predicted"/>
<dbReference type="PANTHER" id="PTHR14209">
    <property type="entry name" value="ISOAMYL ACETATE-HYDROLYZING ESTERASE 1"/>
    <property type="match status" value="1"/>
</dbReference>
<dbReference type="Gene3D" id="3.40.50.1110">
    <property type="entry name" value="SGNH hydrolase"/>
    <property type="match status" value="1"/>
</dbReference>
<dbReference type="AlphaFoldDB" id="A0A1I8J3J6"/>
<dbReference type="Pfam" id="PF13472">
    <property type="entry name" value="Lipase_GDSL_2"/>
    <property type="match status" value="1"/>
</dbReference>
<dbReference type="InterPro" id="IPR013830">
    <property type="entry name" value="SGNH_hydro"/>
</dbReference>
<name>A0A1I8J3J6_9PLAT</name>
<dbReference type="CDD" id="cd01838">
    <property type="entry name" value="Isoamyl_acetate_hydrolase_like"/>
    <property type="match status" value="1"/>
</dbReference>
<dbReference type="WBParaSite" id="maker-uti_cns_0045669-snap-gene-1.8-mRNA-1">
    <property type="protein sequence ID" value="maker-uti_cns_0045669-snap-gene-1.8-mRNA-1"/>
    <property type="gene ID" value="maker-uti_cns_0045669-snap-gene-1.8"/>
</dbReference>